<dbReference type="SUPFAM" id="SSF55729">
    <property type="entry name" value="Acyl-CoA N-acyltransferases (Nat)"/>
    <property type="match status" value="1"/>
</dbReference>
<dbReference type="Proteomes" id="UP001596417">
    <property type="component" value="Unassembled WGS sequence"/>
</dbReference>
<name>A0ABD5YYZ4_9EURY</name>
<proteinExistence type="predicted"/>
<keyword evidence="3" id="KW-1185">Reference proteome</keyword>
<dbReference type="AlphaFoldDB" id="A0ABD5YYZ4"/>
<dbReference type="InterPro" id="IPR000182">
    <property type="entry name" value="GNAT_dom"/>
</dbReference>
<dbReference type="EC" id="2.3.-.-" evidence="2"/>
<keyword evidence="2" id="KW-0012">Acyltransferase</keyword>
<dbReference type="PROSITE" id="PS51186">
    <property type="entry name" value="GNAT"/>
    <property type="match status" value="1"/>
</dbReference>
<evidence type="ECO:0000259" key="1">
    <source>
        <dbReference type="PROSITE" id="PS51186"/>
    </source>
</evidence>
<dbReference type="Gene3D" id="3.40.630.30">
    <property type="match status" value="1"/>
</dbReference>
<gene>
    <name evidence="2" type="ORF">ACFQL7_26995</name>
</gene>
<dbReference type="RefSeq" id="WP_264556772.1">
    <property type="nucleotide sequence ID" value="NZ_CP109982.1"/>
</dbReference>
<evidence type="ECO:0000313" key="2">
    <source>
        <dbReference type="EMBL" id="MFC7193060.1"/>
    </source>
</evidence>
<organism evidence="2 3">
    <name type="scientific">Halocatena marina</name>
    <dbReference type="NCBI Taxonomy" id="2934937"/>
    <lineage>
        <taxon>Archaea</taxon>
        <taxon>Methanobacteriati</taxon>
        <taxon>Methanobacteriota</taxon>
        <taxon>Stenosarchaea group</taxon>
        <taxon>Halobacteria</taxon>
        <taxon>Halobacteriales</taxon>
        <taxon>Natronomonadaceae</taxon>
        <taxon>Halocatena</taxon>
    </lineage>
</organism>
<keyword evidence="2" id="KW-0808">Transferase</keyword>
<dbReference type="InterPro" id="IPR016181">
    <property type="entry name" value="Acyl_CoA_acyltransferase"/>
</dbReference>
<comment type="caution">
    <text evidence="2">The sequence shown here is derived from an EMBL/GenBank/DDBJ whole genome shotgun (WGS) entry which is preliminary data.</text>
</comment>
<dbReference type="PANTHER" id="PTHR43072">
    <property type="entry name" value="N-ACETYLTRANSFERASE"/>
    <property type="match status" value="1"/>
</dbReference>
<dbReference type="EMBL" id="JBHTAX010000006">
    <property type="protein sequence ID" value="MFC7193060.1"/>
    <property type="molecule type" value="Genomic_DNA"/>
</dbReference>
<accession>A0ABD5YYZ4</accession>
<feature type="domain" description="N-acetyltransferase" evidence="1">
    <location>
        <begin position="1"/>
        <end position="154"/>
    </location>
</feature>
<sequence>MQIREATTEDATEIKNKLLVPAFREDEQLDIEFNELDEQGLEEAGCEFWLEDEERVMFIAETDEELIAQISAVRVESPPIYTRGDRAHIDGLYVKEKHRRKGVATSLIERIEEWAKDRDCESVGVTVHKNNVEARDLYERDFNHKFLSYRRKAE</sequence>
<dbReference type="GeneID" id="76202692"/>
<evidence type="ECO:0000313" key="3">
    <source>
        <dbReference type="Proteomes" id="UP001596417"/>
    </source>
</evidence>
<dbReference type="GO" id="GO:0016746">
    <property type="term" value="F:acyltransferase activity"/>
    <property type="evidence" value="ECO:0007669"/>
    <property type="project" value="UniProtKB-KW"/>
</dbReference>
<dbReference type="Pfam" id="PF00583">
    <property type="entry name" value="Acetyltransf_1"/>
    <property type="match status" value="1"/>
</dbReference>
<dbReference type="PANTHER" id="PTHR43072:SF60">
    <property type="entry name" value="L-2,4-DIAMINOBUTYRIC ACID ACETYLTRANSFERASE"/>
    <property type="match status" value="1"/>
</dbReference>
<dbReference type="CDD" id="cd04301">
    <property type="entry name" value="NAT_SF"/>
    <property type="match status" value="1"/>
</dbReference>
<reference evidence="2 3" key="1">
    <citation type="journal article" date="2019" name="Int. J. Syst. Evol. Microbiol.">
        <title>The Global Catalogue of Microorganisms (GCM) 10K type strain sequencing project: providing services to taxonomists for standard genome sequencing and annotation.</title>
        <authorList>
            <consortium name="The Broad Institute Genomics Platform"/>
            <consortium name="The Broad Institute Genome Sequencing Center for Infectious Disease"/>
            <person name="Wu L."/>
            <person name="Ma J."/>
        </authorList>
    </citation>
    <scope>NUCLEOTIDE SEQUENCE [LARGE SCALE GENOMIC DNA]</scope>
    <source>
        <strain evidence="2 3">RDMS1</strain>
    </source>
</reference>
<protein>
    <submittedName>
        <fullName evidence="2">GNAT family N-acetyltransferase</fullName>
        <ecNumber evidence="2">2.3.-.-</ecNumber>
    </submittedName>
</protein>